<proteinExistence type="predicted"/>
<comment type="caution">
    <text evidence="1">The sequence shown here is derived from an EMBL/GenBank/DDBJ whole genome shotgun (WGS) entry which is preliminary data.</text>
</comment>
<name>A0A8J2J851_9HEXA</name>
<protein>
    <submittedName>
        <fullName evidence="1">Uncharacterized protein</fullName>
    </submittedName>
</protein>
<reference evidence="1" key="1">
    <citation type="submission" date="2021-06" db="EMBL/GenBank/DDBJ databases">
        <authorList>
            <person name="Hodson N. C."/>
            <person name="Mongue J. A."/>
            <person name="Jaron S. K."/>
        </authorList>
    </citation>
    <scope>NUCLEOTIDE SEQUENCE</scope>
</reference>
<evidence type="ECO:0000313" key="1">
    <source>
        <dbReference type="EMBL" id="CAG7716233.1"/>
    </source>
</evidence>
<organism evidence="1 2">
    <name type="scientific">Allacma fusca</name>
    <dbReference type="NCBI Taxonomy" id="39272"/>
    <lineage>
        <taxon>Eukaryota</taxon>
        <taxon>Metazoa</taxon>
        <taxon>Ecdysozoa</taxon>
        <taxon>Arthropoda</taxon>
        <taxon>Hexapoda</taxon>
        <taxon>Collembola</taxon>
        <taxon>Symphypleona</taxon>
        <taxon>Sminthuridae</taxon>
        <taxon>Allacma</taxon>
    </lineage>
</organism>
<dbReference type="AlphaFoldDB" id="A0A8J2J851"/>
<sequence>MILYLYPVAHTAQTGSVYFTLVVTI</sequence>
<evidence type="ECO:0000313" key="2">
    <source>
        <dbReference type="Proteomes" id="UP000708208"/>
    </source>
</evidence>
<gene>
    <name evidence="1" type="ORF">AFUS01_LOCUS5757</name>
</gene>
<keyword evidence="2" id="KW-1185">Reference proteome</keyword>
<dbReference type="Proteomes" id="UP000708208">
    <property type="component" value="Unassembled WGS sequence"/>
</dbReference>
<dbReference type="EMBL" id="CAJVCH010036909">
    <property type="protein sequence ID" value="CAG7716233.1"/>
    <property type="molecule type" value="Genomic_DNA"/>
</dbReference>
<feature type="non-terminal residue" evidence="1">
    <location>
        <position position="25"/>
    </location>
</feature>
<accession>A0A8J2J851</accession>